<keyword evidence="3" id="KW-0804">Transcription</keyword>
<organism evidence="6 7">
    <name type="scientific">Acrocarpospora phusangensis</name>
    <dbReference type="NCBI Taxonomy" id="1070424"/>
    <lineage>
        <taxon>Bacteria</taxon>
        <taxon>Bacillati</taxon>
        <taxon>Actinomycetota</taxon>
        <taxon>Actinomycetes</taxon>
        <taxon>Streptosporangiales</taxon>
        <taxon>Streptosporangiaceae</taxon>
        <taxon>Acrocarpospora</taxon>
    </lineage>
</organism>
<gene>
    <name evidence="6" type="ORF">Aph01nite_38910</name>
</gene>
<dbReference type="PROSITE" id="PS50977">
    <property type="entry name" value="HTH_TETR_2"/>
    <property type="match status" value="1"/>
</dbReference>
<dbReference type="InterPro" id="IPR050109">
    <property type="entry name" value="HTH-type_TetR-like_transc_reg"/>
</dbReference>
<dbReference type="PANTHER" id="PTHR30055:SF148">
    <property type="entry name" value="TETR-FAMILY TRANSCRIPTIONAL REGULATOR"/>
    <property type="match status" value="1"/>
</dbReference>
<dbReference type="InterPro" id="IPR009057">
    <property type="entry name" value="Homeodomain-like_sf"/>
</dbReference>
<evidence type="ECO:0000256" key="1">
    <source>
        <dbReference type="ARBA" id="ARBA00023015"/>
    </source>
</evidence>
<dbReference type="Pfam" id="PF16859">
    <property type="entry name" value="TetR_C_11"/>
    <property type="match status" value="1"/>
</dbReference>
<evidence type="ECO:0000256" key="4">
    <source>
        <dbReference type="PROSITE-ProRule" id="PRU00335"/>
    </source>
</evidence>
<name>A0A919QCR7_9ACTN</name>
<dbReference type="Gene3D" id="1.10.10.60">
    <property type="entry name" value="Homeodomain-like"/>
    <property type="match status" value="1"/>
</dbReference>
<keyword evidence="1" id="KW-0805">Transcription regulation</keyword>
<sequence>MSVTGTRPAGRPRSERAEKAIVDATLDLIGEGASVSELSIEAVAARAGVGKTTIYRRWANKEELVGDALATLKAPLPVVAGRTVREDLVAYLDVMRQDSLHVRTRCIMNIAMSDQERHPRLYERFHQTAIEPRRAAMRAVLERGVATGELRADLDVELAMGMLTGTMLWYTKAASHGGALPSPDLASRIVDEALRGFRSAQA</sequence>
<dbReference type="Gene3D" id="1.10.357.10">
    <property type="entry name" value="Tetracycline Repressor, domain 2"/>
    <property type="match status" value="1"/>
</dbReference>
<dbReference type="Proteomes" id="UP000640052">
    <property type="component" value="Unassembled WGS sequence"/>
</dbReference>
<evidence type="ECO:0000313" key="7">
    <source>
        <dbReference type="Proteomes" id="UP000640052"/>
    </source>
</evidence>
<dbReference type="RefSeq" id="WP_204042286.1">
    <property type="nucleotide sequence ID" value="NZ_BOOA01000030.1"/>
</dbReference>
<keyword evidence="2 4" id="KW-0238">DNA-binding</keyword>
<accession>A0A919QCR7</accession>
<dbReference type="PANTHER" id="PTHR30055">
    <property type="entry name" value="HTH-TYPE TRANSCRIPTIONAL REGULATOR RUTR"/>
    <property type="match status" value="1"/>
</dbReference>
<evidence type="ECO:0000256" key="2">
    <source>
        <dbReference type="ARBA" id="ARBA00023125"/>
    </source>
</evidence>
<feature type="DNA-binding region" description="H-T-H motif" evidence="4">
    <location>
        <begin position="39"/>
        <end position="58"/>
    </location>
</feature>
<dbReference type="InterPro" id="IPR011075">
    <property type="entry name" value="TetR_C"/>
</dbReference>
<proteinExistence type="predicted"/>
<dbReference type="GO" id="GO:0003700">
    <property type="term" value="F:DNA-binding transcription factor activity"/>
    <property type="evidence" value="ECO:0007669"/>
    <property type="project" value="TreeGrafter"/>
</dbReference>
<evidence type="ECO:0000256" key="3">
    <source>
        <dbReference type="ARBA" id="ARBA00023163"/>
    </source>
</evidence>
<dbReference type="InterPro" id="IPR023772">
    <property type="entry name" value="DNA-bd_HTH_TetR-type_CS"/>
</dbReference>
<dbReference type="InterPro" id="IPR001647">
    <property type="entry name" value="HTH_TetR"/>
</dbReference>
<dbReference type="PROSITE" id="PS01081">
    <property type="entry name" value="HTH_TETR_1"/>
    <property type="match status" value="1"/>
</dbReference>
<protein>
    <submittedName>
        <fullName evidence="6">TetR family transcriptional regulator</fullName>
    </submittedName>
</protein>
<reference evidence="6" key="1">
    <citation type="submission" date="2021-01" db="EMBL/GenBank/DDBJ databases">
        <title>Whole genome shotgun sequence of Acrocarpospora phusangensis NBRC 108782.</title>
        <authorList>
            <person name="Komaki H."/>
            <person name="Tamura T."/>
        </authorList>
    </citation>
    <scope>NUCLEOTIDE SEQUENCE</scope>
    <source>
        <strain evidence="6">NBRC 108782</strain>
    </source>
</reference>
<comment type="caution">
    <text evidence="6">The sequence shown here is derived from an EMBL/GenBank/DDBJ whole genome shotgun (WGS) entry which is preliminary data.</text>
</comment>
<feature type="domain" description="HTH tetR-type" evidence="5">
    <location>
        <begin position="15"/>
        <end position="76"/>
    </location>
</feature>
<dbReference type="AlphaFoldDB" id="A0A919QCR7"/>
<dbReference type="GO" id="GO:0000976">
    <property type="term" value="F:transcription cis-regulatory region binding"/>
    <property type="evidence" value="ECO:0007669"/>
    <property type="project" value="TreeGrafter"/>
</dbReference>
<dbReference type="Pfam" id="PF00440">
    <property type="entry name" value="TetR_N"/>
    <property type="match status" value="1"/>
</dbReference>
<dbReference type="SUPFAM" id="SSF46689">
    <property type="entry name" value="Homeodomain-like"/>
    <property type="match status" value="1"/>
</dbReference>
<evidence type="ECO:0000259" key="5">
    <source>
        <dbReference type="PROSITE" id="PS50977"/>
    </source>
</evidence>
<dbReference type="EMBL" id="BOOA01000030">
    <property type="protein sequence ID" value="GIH25581.1"/>
    <property type="molecule type" value="Genomic_DNA"/>
</dbReference>
<evidence type="ECO:0000313" key="6">
    <source>
        <dbReference type="EMBL" id="GIH25581.1"/>
    </source>
</evidence>
<dbReference type="SUPFAM" id="SSF48498">
    <property type="entry name" value="Tetracyclin repressor-like, C-terminal domain"/>
    <property type="match status" value="1"/>
</dbReference>
<keyword evidence="7" id="KW-1185">Reference proteome</keyword>
<dbReference type="InterPro" id="IPR036271">
    <property type="entry name" value="Tet_transcr_reg_TetR-rel_C_sf"/>
</dbReference>